<feature type="signal peptide" evidence="5">
    <location>
        <begin position="1"/>
        <end position="21"/>
    </location>
</feature>
<keyword evidence="4" id="KW-0472">Membrane</keyword>
<feature type="compositionally biased region" description="Polar residues" evidence="3">
    <location>
        <begin position="201"/>
        <end position="214"/>
    </location>
</feature>
<organism evidence="7 8">
    <name type="scientific">Emydomyces testavorans</name>
    <dbReference type="NCBI Taxonomy" id="2070801"/>
    <lineage>
        <taxon>Eukaryota</taxon>
        <taxon>Fungi</taxon>
        <taxon>Dikarya</taxon>
        <taxon>Ascomycota</taxon>
        <taxon>Pezizomycotina</taxon>
        <taxon>Eurotiomycetes</taxon>
        <taxon>Eurotiomycetidae</taxon>
        <taxon>Onygenales</taxon>
        <taxon>Nannizziopsiaceae</taxon>
        <taxon>Emydomyces</taxon>
    </lineage>
</organism>
<dbReference type="GO" id="GO:0022857">
    <property type="term" value="F:transmembrane transporter activity"/>
    <property type="evidence" value="ECO:0007669"/>
    <property type="project" value="InterPro"/>
</dbReference>
<feature type="transmembrane region" description="Helical" evidence="4">
    <location>
        <begin position="381"/>
        <end position="401"/>
    </location>
</feature>
<accession>A0AAF0IIL4</accession>
<evidence type="ECO:0000313" key="7">
    <source>
        <dbReference type="EMBL" id="WEW58960.1"/>
    </source>
</evidence>
<dbReference type="PROSITE" id="PS50850">
    <property type="entry name" value="MFS"/>
    <property type="match status" value="1"/>
</dbReference>
<gene>
    <name evidence="7" type="ORF">PRK78_004428</name>
</gene>
<feature type="region of interest" description="Disordered" evidence="3">
    <location>
        <begin position="189"/>
        <end position="215"/>
    </location>
</feature>
<dbReference type="InterPro" id="IPR036259">
    <property type="entry name" value="MFS_trans_sf"/>
</dbReference>
<dbReference type="InterPro" id="IPR011701">
    <property type="entry name" value="MFS"/>
</dbReference>
<dbReference type="EMBL" id="CP120628">
    <property type="protein sequence ID" value="WEW58960.1"/>
    <property type="molecule type" value="Genomic_DNA"/>
</dbReference>
<protein>
    <recommendedName>
        <fullName evidence="6">Major facilitator superfamily (MFS) profile domain-containing protein</fullName>
    </recommendedName>
</protein>
<feature type="transmembrane region" description="Helical" evidence="4">
    <location>
        <begin position="351"/>
        <end position="369"/>
    </location>
</feature>
<dbReference type="PANTHER" id="PTHR11360">
    <property type="entry name" value="MONOCARBOXYLATE TRANSPORTER"/>
    <property type="match status" value="1"/>
</dbReference>
<evidence type="ECO:0000256" key="4">
    <source>
        <dbReference type="SAM" id="Phobius"/>
    </source>
</evidence>
<dbReference type="GO" id="GO:0016020">
    <property type="term" value="C:membrane"/>
    <property type="evidence" value="ECO:0007669"/>
    <property type="project" value="UniProtKB-SubCell"/>
</dbReference>
<sequence>MFAMRGSYLSVLATLSVFTTSKLTRDAIDAGDEDEDWKRMQRSVLAVSPISKARSRASQRSFPPFYAESLGGYSGIRTSRVQRDGRSLPIAQDSAMASPGPEYGLSMSTSERLQHQVQNPHGSQENSASASYSSLSENNSTKMSKELSENSEYPSLNTYGEKELPGQSAPQHAEDNESVRNLYHLPCTRSTQHAGADGGPPSSSRMSTDPQGNTYPEGGREAYVVVIGSFLALAGSMGLVNSVGSFQAWISAHQLKDYSQSSISWIVGIYAFLMFFGGLQVGPVFDAKGPRLLVLAGTILTVLSLAFLGSCEKYWHFMIVYAIIGGIGISLVFTPAIATPGHFFFRLRGRATGLAATGGSIGGIIFPLMLDSLYLKVGFAWATRAVALVCLVTMSTGCLLIKSRLPKRRATRENILPDLRILLEPVFAFTTAGVFFIEWGLFIPITYMTSYALYHHMPRGLSYQLLAMLNASSFFGRWIPGFIADYMGRFNTMIATVLLCLLSTACLWLPAGDNVGMMVAYALAFGFASGSNISLTPVCVGQVCKTEHYGRYYATAYTVVSFGTLTGTPIAGSILTRNGGDYWGLITFTSCCYFAGLVCFIIAKVLRVGWNPLAID</sequence>
<feature type="transmembrane region" description="Helical" evidence="4">
    <location>
        <begin position="421"/>
        <end position="441"/>
    </location>
</feature>
<dbReference type="SUPFAM" id="SSF103473">
    <property type="entry name" value="MFS general substrate transporter"/>
    <property type="match status" value="1"/>
</dbReference>
<evidence type="ECO:0000259" key="6">
    <source>
        <dbReference type="PROSITE" id="PS50850"/>
    </source>
</evidence>
<feature type="transmembrane region" description="Helical" evidence="4">
    <location>
        <begin position="492"/>
        <end position="511"/>
    </location>
</feature>
<keyword evidence="4" id="KW-1133">Transmembrane helix</keyword>
<keyword evidence="4" id="KW-0812">Transmembrane</keyword>
<feature type="transmembrane region" description="Helical" evidence="4">
    <location>
        <begin position="292"/>
        <end position="309"/>
    </location>
</feature>
<feature type="transmembrane region" description="Helical" evidence="4">
    <location>
        <begin position="222"/>
        <end position="243"/>
    </location>
</feature>
<dbReference type="Pfam" id="PF07690">
    <property type="entry name" value="MFS_1"/>
    <property type="match status" value="1"/>
</dbReference>
<feature type="compositionally biased region" description="Polar residues" evidence="3">
    <location>
        <begin position="106"/>
        <end position="122"/>
    </location>
</feature>
<feature type="transmembrane region" description="Helical" evidence="4">
    <location>
        <begin position="517"/>
        <end position="540"/>
    </location>
</feature>
<feature type="transmembrane region" description="Helical" evidence="4">
    <location>
        <begin position="263"/>
        <end position="285"/>
    </location>
</feature>
<evidence type="ECO:0000256" key="1">
    <source>
        <dbReference type="ARBA" id="ARBA00004141"/>
    </source>
</evidence>
<feature type="domain" description="Major facilitator superfamily (MFS) profile" evidence="6">
    <location>
        <begin position="221"/>
        <end position="607"/>
    </location>
</feature>
<evidence type="ECO:0000256" key="2">
    <source>
        <dbReference type="ARBA" id="ARBA00006727"/>
    </source>
</evidence>
<feature type="transmembrane region" description="Helical" evidence="4">
    <location>
        <begin position="582"/>
        <end position="603"/>
    </location>
</feature>
<evidence type="ECO:0000256" key="5">
    <source>
        <dbReference type="SAM" id="SignalP"/>
    </source>
</evidence>
<feature type="region of interest" description="Disordered" evidence="3">
    <location>
        <begin position="80"/>
        <end position="175"/>
    </location>
</feature>
<comment type="subcellular location">
    <subcellularLocation>
        <location evidence="1">Membrane</location>
        <topology evidence="1">Multi-pass membrane protein</topology>
    </subcellularLocation>
</comment>
<keyword evidence="5" id="KW-0732">Signal</keyword>
<dbReference type="CDD" id="cd17352">
    <property type="entry name" value="MFS_MCT_SLC16"/>
    <property type="match status" value="1"/>
</dbReference>
<feature type="transmembrane region" description="Helical" evidence="4">
    <location>
        <begin position="552"/>
        <end position="576"/>
    </location>
</feature>
<dbReference type="InterPro" id="IPR020846">
    <property type="entry name" value="MFS_dom"/>
</dbReference>
<dbReference type="AlphaFoldDB" id="A0AAF0IIL4"/>
<dbReference type="PANTHER" id="PTHR11360:SF177">
    <property type="entry name" value="RIBOFLAVIN TRANSPORTER MCH5"/>
    <property type="match status" value="1"/>
</dbReference>
<feature type="transmembrane region" description="Helical" evidence="4">
    <location>
        <begin position="315"/>
        <end position="339"/>
    </location>
</feature>
<dbReference type="InterPro" id="IPR050327">
    <property type="entry name" value="Proton-linked_MCT"/>
</dbReference>
<dbReference type="Gene3D" id="1.20.1250.20">
    <property type="entry name" value="MFS general substrate transporter like domains"/>
    <property type="match status" value="1"/>
</dbReference>
<dbReference type="Proteomes" id="UP001219355">
    <property type="component" value="Chromosome 2"/>
</dbReference>
<evidence type="ECO:0000256" key="3">
    <source>
        <dbReference type="SAM" id="MobiDB-lite"/>
    </source>
</evidence>
<feature type="compositionally biased region" description="Low complexity" evidence="3">
    <location>
        <begin position="123"/>
        <end position="140"/>
    </location>
</feature>
<keyword evidence="8" id="KW-1185">Reference proteome</keyword>
<evidence type="ECO:0000313" key="8">
    <source>
        <dbReference type="Proteomes" id="UP001219355"/>
    </source>
</evidence>
<feature type="chain" id="PRO_5042043328" description="Major facilitator superfamily (MFS) profile domain-containing protein" evidence="5">
    <location>
        <begin position="22"/>
        <end position="616"/>
    </location>
</feature>
<reference evidence="7" key="1">
    <citation type="submission" date="2023-03" db="EMBL/GenBank/DDBJ databases">
        <title>Emydomyces testavorans Genome Sequence.</title>
        <authorList>
            <person name="Hoyer L."/>
        </authorList>
    </citation>
    <scope>NUCLEOTIDE SEQUENCE</scope>
    <source>
        <strain evidence="7">16-2883</strain>
    </source>
</reference>
<comment type="similarity">
    <text evidence="2">Belongs to the major facilitator superfamily. Monocarboxylate porter (TC 2.A.1.13) family.</text>
</comment>
<name>A0AAF0IIL4_9EURO</name>
<feature type="transmembrane region" description="Helical" evidence="4">
    <location>
        <begin position="461"/>
        <end position="480"/>
    </location>
</feature>
<proteinExistence type="inferred from homology"/>